<comment type="caution">
    <text evidence="1">The sequence shown here is derived from an EMBL/GenBank/DDBJ whole genome shotgun (WGS) entry which is preliminary data.</text>
</comment>
<name>A0ACB8B826_9AGAM</name>
<reference evidence="1" key="1">
    <citation type="journal article" date="2021" name="New Phytol.">
        <title>Evolutionary innovations through gain and loss of genes in the ectomycorrhizal Boletales.</title>
        <authorList>
            <person name="Wu G."/>
            <person name="Miyauchi S."/>
            <person name="Morin E."/>
            <person name="Kuo A."/>
            <person name="Drula E."/>
            <person name="Varga T."/>
            <person name="Kohler A."/>
            <person name="Feng B."/>
            <person name="Cao Y."/>
            <person name="Lipzen A."/>
            <person name="Daum C."/>
            <person name="Hundley H."/>
            <person name="Pangilinan J."/>
            <person name="Johnson J."/>
            <person name="Barry K."/>
            <person name="LaButti K."/>
            <person name="Ng V."/>
            <person name="Ahrendt S."/>
            <person name="Min B."/>
            <person name="Choi I.G."/>
            <person name="Park H."/>
            <person name="Plett J.M."/>
            <person name="Magnuson J."/>
            <person name="Spatafora J.W."/>
            <person name="Nagy L.G."/>
            <person name="Henrissat B."/>
            <person name="Grigoriev I.V."/>
            <person name="Yang Z.L."/>
            <person name="Xu J."/>
            <person name="Martin F.M."/>
        </authorList>
    </citation>
    <scope>NUCLEOTIDE SEQUENCE</scope>
    <source>
        <strain evidence="1">KUC20120723A-06</strain>
    </source>
</reference>
<dbReference type="EMBL" id="MU266551">
    <property type="protein sequence ID" value="KAH7920927.1"/>
    <property type="molecule type" value="Genomic_DNA"/>
</dbReference>
<organism evidence="1 2">
    <name type="scientific">Leucogyrophana mollusca</name>
    <dbReference type="NCBI Taxonomy" id="85980"/>
    <lineage>
        <taxon>Eukaryota</taxon>
        <taxon>Fungi</taxon>
        <taxon>Dikarya</taxon>
        <taxon>Basidiomycota</taxon>
        <taxon>Agaricomycotina</taxon>
        <taxon>Agaricomycetes</taxon>
        <taxon>Agaricomycetidae</taxon>
        <taxon>Boletales</taxon>
        <taxon>Boletales incertae sedis</taxon>
        <taxon>Leucogyrophana</taxon>
    </lineage>
</organism>
<protein>
    <submittedName>
        <fullName evidence="1">Uncharacterized protein</fullName>
    </submittedName>
</protein>
<evidence type="ECO:0000313" key="1">
    <source>
        <dbReference type="EMBL" id="KAH7920927.1"/>
    </source>
</evidence>
<proteinExistence type="predicted"/>
<dbReference type="Proteomes" id="UP000790709">
    <property type="component" value="Unassembled WGS sequence"/>
</dbReference>
<keyword evidence="2" id="KW-1185">Reference proteome</keyword>
<evidence type="ECO:0000313" key="2">
    <source>
        <dbReference type="Proteomes" id="UP000790709"/>
    </source>
</evidence>
<sequence length="288" mass="31948">MSAIPSPSLANIDRPLTSISISALCFLSWEYCITFGDEVKYIWSKPYDSPIKWLFLLTRYVGLGSLVGNRFIGIGGNNPTISCRGFLTYQVTMSEVLVTLVELILMIRVHALYNRDRRIAAFLALLLAAGKVVAIIGLDSTVSTSHFNEICGVTRIDTPLAYFSFSTVMVEGILLILTLVKCIRTFQATRHSIPIITLMVRDGTMGFLAIMSILIPTSLFLVVKHGAFVSIMTPWFLAVLSCAGCRLIINMQHLSPDNYLPQTANQTFALITSQIIIESTNTDFHEIR</sequence>
<accession>A0ACB8B826</accession>
<gene>
    <name evidence="1" type="ORF">BV22DRAFT_1132697</name>
</gene>